<reference evidence="13 14" key="2">
    <citation type="submission" date="2019-05" db="EMBL/GenBank/DDBJ databases">
        <title>Genome evolution of the obligate endosymbiont Buchnera aphidicola.</title>
        <authorList>
            <person name="Moran N.A."/>
        </authorList>
    </citation>
    <scope>NUCLEOTIDE SEQUENCE [LARGE SCALE GENOMIC DNA]</scope>
    <source>
        <strain evidence="13 14">Mst</strain>
    </source>
</reference>
<keyword evidence="8 10" id="KW-0131">Cell cycle</keyword>
<feature type="domain" description="Glycosyl transferase family 28 C-terminal" evidence="12">
    <location>
        <begin position="183"/>
        <end position="330"/>
    </location>
</feature>
<feature type="binding site" evidence="10">
    <location>
        <position position="161"/>
    </location>
    <ligand>
        <name>UDP-N-acetyl-alpha-D-glucosamine</name>
        <dbReference type="ChEBI" id="CHEBI:57705"/>
    </ligand>
</feature>
<dbReference type="PANTHER" id="PTHR21015:SF22">
    <property type="entry name" value="GLYCOSYLTRANSFERASE"/>
    <property type="match status" value="1"/>
</dbReference>
<dbReference type="GO" id="GO:0051991">
    <property type="term" value="F:UDP-N-acetyl-D-glucosamine:N-acetylmuramoyl-L-alanyl-D-glutamyl-meso-2,6-diaminopimelyl-D-alanyl-D-alanine-diphosphoundecaprenol 4-beta-N-acetylglucosaminlytransferase activity"/>
    <property type="evidence" value="ECO:0007669"/>
    <property type="project" value="RHEA"/>
</dbReference>
<proteinExistence type="inferred from homology"/>
<evidence type="ECO:0000256" key="9">
    <source>
        <dbReference type="ARBA" id="ARBA00023316"/>
    </source>
</evidence>
<dbReference type="PROSITE" id="PS51257">
    <property type="entry name" value="PROKAR_LIPOPROTEIN"/>
    <property type="match status" value="1"/>
</dbReference>
<dbReference type="GO" id="GO:0008360">
    <property type="term" value="P:regulation of cell shape"/>
    <property type="evidence" value="ECO:0007669"/>
    <property type="project" value="UniProtKB-KW"/>
</dbReference>
<dbReference type="EMBL" id="CP034861">
    <property type="protein sequence ID" value="QCI24304.1"/>
    <property type="molecule type" value="Genomic_DNA"/>
</dbReference>
<evidence type="ECO:0000313" key="14">
    <source>
        <dbReference type="Proteomes" id="UP000298673"/>
    </source>
</evidence>
<gene>
    <name evidence="10 13" type="primary">murG</name>
    <name evidence="13" type="ORF">D9V75_01035</name>
</gene>
<dbReference type="GO" id="GO:0051301">
    <property type="term" value="P:cell division"/>
    <property type="evidence" value="ECO:0007669"/>
    <property type="project" value="UniProtKB-KW"/>
</dbReference>
<keyword evidence="4 10" id="KW-0808">Transferase</keyword>
<name>A0A4D6YEQ9_9GAMM</name>
<feature type="binding site" evidence="10">
    <location>
        <position position="286"/>
    </location>
    <ligand>
        <name>UDP-N-acetyl-alpha-D-glucosamine</name>
        <dbReference type="ChEBI" id="CHEBI:57705"/>
    </ligand>
</feature>
<keyword evidence="7 10" id="KW-0472">Membrane</keyword>
<dbReference type="InterPro" id="IPR007235">
    <property type="entry name" value="Glyco_trans_28_C"/>
</dbReference>
<organism evidence="13 14">
    <name type="scientific">Buchnera aphidicola</name>
    <name type="common">Muscaphis stroyani</name>
    <dbReference type="NCBI Taxonomy" id="1241869"/>
    <lineage>
        <taxon>Bacteria</taxon>
        <taxon>Pseudomonadati</taxon>
        <taxon>Pseudomonadota</taxon>
        <taxon>Gammaproteobacteria</taxon>
        <taxon>Enterobacterales</taxon>
        <taxon>Erwiniaceae</taxon>
        <taxon>Buchnera</taxon>
    </lineage>
</organism>
<dbReference type="EC" id="2.4.1.227" evidence="10"/>
<keyword evidence="2 10" id="KW-0132">Cell division</keyword>
<dbReference type="InterPro" id="IPR004276">
    <property type="entry name" value="GlycoTrans_28_N"/>
</dbReference>
<comment type="similarity">
    <text evidence="10">Belongs to the glycosyltransferase 28 family. MurG subfamily.</text>
</comment>
<keyword evidence="1 10" id="KW-1003">Cell membrane</keyword>
<evidence type="ECO:0000259" key="12">
    <source>
        <dbReference type="Pfam" id="PF04101"/>
    </source>
</evidence>
<dbReference type="RefSeq" id="WP_158343419.1">
    <property type="nucleotide sequence ID" value="NZ_CP034861.1"/>
</dbReference>
<keyword evidence="5 10" id="KW-0133">Cell shape</keyword>
<dbReference type="GO" id="GO:0009252">
    <property type="term" value="P:peptidoglycan biosynthetic process"/>
    <property type="evidence" value="ECO:0007669"/>
    <property type="project" value="UniProtKB-UniRule"/>
</dbReference>
<keyword evidence="9 10" id="KW-0961">Cell wall biogenesis/degradation</keyword>
<evidence type="ECO:0000256" key="5">
    <source>
        <dbReference type="ARBA" id="ARBA00022960"/>
    </source>
</evidence>
<evidence type="ECO:0000256" key="10">
    <source>
        <dbReference type="HAMAP-Rule" id="MF_00033"/>
    </source>
</evidence>
<feature type="domain" description="Glycosyltransferase family 28 N-terminal" evidence="11">
    <location>
        <begin position="6"/>
        <end position="141"/>
    </location>
</feature>
<dbReference type="AlphaFoldDB" id="A0A4D6YEQ9"/>
<feature type="binding site" evidence="10">
    <location>
        <position position="125"/>
    </location>
    <ligand>
        <name>UDP-N-acetyl-alpha-D-glucosamine</name>
        <dbReference type="ChEBI" id="CHEBI:57705"/>
    </ligand>
</feature>
<dbReference type="Gene3D" id="3.40.50.2000">
    <property type="entry name" value="Glycogen Phosphorylase B"/>
    <property type="match status" value="2"/>
</dbReference>
<comment type="catalytic activity">
    <reaction evidence="10">
        <text>di-trans,octa-cis-undecaprenyl diphospho-N-acetyl-alpha-D-muramoyl-L-alanyl-D-glutamyl-meso-2,6-diaminopimeloyl-D-alanyl-D-alanine + UDP-N-acetyl-alpha-D-glucosamine = di-trans,octa-cis-undecaprenyl diphospho-[N-acetyl-alpha-D-glucosaminyl-(1-&gt;4)]-N-acetyl-alpha-D-muramoyl-L-alanyl-D-glutamyl-meso-2,6-diaminopimeloyl-D-alanyl-D-alanine + UDP + H(+)</text>
        <dbReference type="Rhea" id="RHEA:31227"/>
        <dbReference type="ChEBI" id="CHEBI:15378"/>
        <dbReference type="ChEBI" id="CHEBI:57705"/>
        <dbReference type="ChEBI" id="CHEBI:58223"/>
        <dbReference type="ChEBI" id="CHEBI:61387"/>
        <dbReference type="ChEBI" id="CHEBI:61388"/>
        <dbReference type="EC" id="2.4.1.227"/>
    </reaction>
</comment>
<keyword evidence="6 10" id="KW-0573">Peptidoglycan synthesis</keyword>
<dbReference type="GO" id="GO:0005886">
    <property type="term" value="C:plasma membrane"/>
    <property type="evidence" value="ECO:0007669"/>
    <property type="project" value="UniProtKB-SubCell"/>
</dbReference>
<feature type="binding site" evidence="10">
    <location>
        <position position="189"/>
    </location>
    <ligand>
        <name>UDP-N-acetyl-alpha-D-glucosamine</name>
        <dbReference type="ChEBI" id="CHEBI:57705"/>
    </ligand>
</feature>
<reference evidence="13 14" key="1">
    <citation type="submission" date="2018-12" db="EMBL/GenBank/DDBJ databases">
        <authorList>
            <person name="Chong R.A."/>
        </authorList>
    </citation>
    <scope>NUCLEOTIDE SEQUENCE [LARGE SCALE GENOMIC DNA]</scope>
    <source>
        <strain evidence="13 14">Mst</strain>
    </source>
</reference>
<evidence type="ECO:0000256" key="3">
    <source>
        <dbReference type="ARBA" id="ARBA00022676"/>
    </source>
</evidence>
<evidence type="ECO:0000256" key="8">
    <source>
        <dbReference type="ARBA" id="ARBA00023306"/>
    </source>
</evidence>
<evidence type="ECO:0000256" key="7">
    <source>
        <dbReference type="ARBA" id="ARBA00023136"/>
    </source>
</evidence>
<feature type="binding site" evidence="10">
    <location>
        <position position="242"/>
    </location>
    <ligand>
        <name>UDP-N-acetyl-alpha-D-glucosamine</name>
        <dbReference type="ChEBI" id="CHEBI:57705"/>
    </ligand>
</feature>
<dbReference type="UniPathway" id="UPA00219"/>
<dbReference type="OrthoDB" id="9808936at2"/>
<keyword evidence="3 10" id="KW-0328">Glycosyltransferase</keyword>
<sequence>MICKKIIIMAGGSGGHVFPGLSIACDLIKKGWEIHWIGKKNSIESKVIPKYGIKITFINIKGFINADFTTLISLPVRLLFSYFKVKKVIKDWSPDVILGMGGYVSGPGAIAAWNLKIPLIIHEQNKVAGITNKFLSKISTKNIQAFSGTLKNAIVSGNPIRENIVKIPKPIHRFKNRKGPLRILIMGGSQGSLILNKILPKVCFLLKKKITIWHQIGNFSIKKIEKKYNQYGFYNYKIDNFIEHINLAYRWADLIICRSGALTVSEISVVGLAAIFIPYPHKDKQQYLNALELHSIGAAQIVDQLKLNARIIVQIIQKLNRKKLLIMSKKAYSLGVRNSALKISSIISKIANQK</sequence>
<dbReference type="GO" id="GO:0005975">
    <property type="term" value="P:carbohydrate metabolic process"/>
    <property type="evidence" value="ECO:0007669"/>
    <property type="project" value="InterPro"/>
</dbReference>
<dbReference type="Pfam" id="PF04101">
    <property type="entry name" value="Glyco_tran_28_C"/>
    <property type="match status" value="1"/>
</dbReference>
<dbReference type="Proteomes" id="UP000298673">
    <property type="component" value="Chromosome"/>
</dbReference>
<evidence type="ECO:0000256" key="4">
    <source>
        <dbReference type="ARBA" id="ARBA00022679"/>
    </source>
</evidence>
<dbReference type="SUPFAM" id="SSF53756">
    <property type="entry name" value="UDP-Glycosyltransferase/glycogen phosphorylase"/>
    <property type="match status" value="1"/>
</dbReference>
<evidence type="ECO:0000259" key="11">
    <source>
        <dbReference type="Pfam" id="PF03033"/>
    </source>
</evidence>
<comment type="pathway">
    <text evidence="10">Cell wall biogenesis; peptidoglycan biosynthesis.</text>
</comment>
<dbReference type="PANTHER" id="PTHR21015">
    <property type="entry name" value="UDP-N-ACETYLGLUCOSAMINE--N-ACETYLMURAMYL-(PENTAPEPTIDE) PYROPHOSPHORYL-UNDECAPRENOL N-ACETYLGLUCOSAMINE TRANSFERASE 1"/>
    <property type="match status" value="1"/>
</dbReference>
<protein>
    <recommendedName>
        <fullName evidence="10">UDP-N-acetylglucosamine--N-acetylmuramyl-(pentapeptide) pyrophosphoryl-undecaprenol N-acetylglucosamine transferase</fullName>
        <ecNumber evidence="10">2.4.1.227</ecNumber>
    </recommendedName>
    <alternativeName>
        <fullName evidence="10">Undecaprenyl-PP-MurNAc-pentapeptide-UDPGlcNAc GlcNAc transferase</fullName>
    </alternativeName>
</protein>
<evidence type="ECO:0000256" key="6">
    <source>
        <dbReference type="ARBA" id="ARBA00022984"/>
    </source>
</evidence>
<feature type="binding site" evidence="10">
    <location>
        <begin position="13"/>
        <end position="15"/>
    </location>
    <ligand>
        <name>UDP-N-acetyl-alpha-D-glucosamine</name>
        <dbReference type="ChEBI" id="CHEBI:57705"/>
    </ligand>
</feature>
<accession>A0A4D6YEQ9</accession>
<feature type="binding site" evidence="10">
    <location>
        <begin position="261"/>
        <end position="266"/>
    </location>
    <ligand>
        <name>UDP-N-acetyl-alpha-D-glucosamine</name>
        <dbReference type="ChEBI" id="CHEBI:57705"/>
    </ligand>
</feature>
<dbReference type="CDD" id="cd03785">
    <property type="entry name" value="GT28_MurG"/>
    <property type="match status" value="1"/>
</dbReference>
<comment type="function">
    <text evidence="10">Cell wall formation. Catalyzes the transfer of a GlcNAc subunit on undecaprenyl-pyrophosphoryl-MurNAc-pentapeptide (lipid intermediate I) to form undecaprenyl-pyrophosphoryl-MurNAc-(pentapeptide)GlcNAc (lipid intermediate II).</text>
</comment>
<dbReference type="NCBIfam" id="TIGR01133">
    <property type="entry name" value="murG"/>
    <property type="match status" value="1"/>
</dbReference>
<dbReference type="Pfam" id="PF03033">
    <property type="entry name" value="Glyco_transf_28"/>
    <property type="match status" value="1"/>
</dbReference>
<evidence type="ECO:0000256" key="1">
    <source>
        <dbReference type="ARBA" id="ARBA00022475"/>
    </source>
</evidence>
<evidence type="ECO:0000313" key="13">
    <source>
        <dbReference type="EMBL" id="QCI24304.1"/>
    </source>
</evidence>
<dbReference type="GO" id="GO:0050511">
    <property type="term" value="F:undecaprenyldiphospho-muramoylpentapeptide beta-N-acetylglucosaminyltransferase activity"/>
    <property type="evidence" value="ECO:0007669"/>
    <property type="project" value="UniProtKB-UniRule"/>
</dbReference>
<dbReference type="HAMAP" id="MF_00033">
    <property type="entry name" value="MurG"/>
    <property type="match status" value="1"/>
</dbReference>
<dbReference type="GO" id="GO:0071555">
    <property type="term" value="P:cell wall organization"/>
    <property type="evidence" value="ECO:0007669"/>
    <property type="project" value="UniProtKB-KW"/>
</dbReference>
<dbReference type="InterPro" id="IPR006009">
    <property type="entry name" value="GlcNAc_MurG"/>
</dbReference>
<evidence type="ECO:0000256" key="2">
    <source>
        <dbReference type="ARBA" id="ARBA00022618"/>
    </source>
</evidence>
<comment type="subcellular location">
    <subcellularLocation>
        <location evidence="10">Cell membrane</location>
        <topology evidence="10">Peripheral membrane protein</topology>
        <orientation evidence="10">Cytoplasmic side</orientation>
    </subcellularLocation>
</comment>